<keyword evidence="3" id="KW-1185">Reference proteome</keyword>
<feature type="transmembrane region" description="Helical" evidence="1">
    <location>
        <begin position="74"/>
        <end position="96"/>
    </location>
</feature>
<protein>
    <submittedName>
        <fullName evidence="2">Poly-beta-1,6-N-acetyl-D-glucosamine biosynthesis protein PgaD</fullName>
    </submittedName>
</protein>
<reference evidence="2 3" key="1">
    <citation type="submission" date="2020-08" db="EMBL/GenBank/DDBJ databases">
        <title>A Genomic Blueprint of the Chicken Gut Microbiome.</title>
        <authorList>
            <person name="Gilroy R."/>
            <person name="Ravi A."/>
            <person name="Getino M."/>
            <person name="Pursley I."/>
            <person name="Horton D.L."/>
            <person name="Alikhan N.-F."/>
            <person name="Baker D."/>
            <person name="Gharbi K."/>
            <person name="Hall N."/>
            <person name="Watson M."/>
            <person name="Adriaenssens E.M."/>
            <person name="Foster-Nyarko E."/>
            <person name="Jarju S."/>
            <person name="Secka A."/>
            <person name="Antonio M."/>
            <person name="Oren A."/>
            <person name="Chaudhuri R."/>
            <person name="La Ragione R.M."/>
            <person name="Hildebrand F."/>
            <person name="Pallen M.J."/>
        </authorList>
    </citation>
    <scope>NUCLEOTIDE SEQUENCE [LARGE SCALE GENOMIC DNA]</scope>
    <source>
        <strain evidence="2 3">Sa5BUN4</strain>
    </source>
</reference>
<evidence type="ECO:0000313" key="2">
    <source>
        <dbReference type="EMBL" id="MBD7954115.1"/>
    </source>
</evidence>
<proteinExistence type="predicted"/>
<comment type="caution">
    <text evidence="2">The sequence shown here is derived from an EMBL/GenBank/DDBJ whole genome shotgun (WGS) entry which is preliminary data.</text>
</comment>
<dbReference type="RefSeq" id="WP_191770293.1">
    <property type="nucleotide sequence ID" value="NZ_JACSQS010000006.1"/>
</dbReference>
<keyword evidence="1" id="KW-0812">Transmembrane</keyword>
<keyword evidence="1" id="KW-0472">Membrane</keyword>
<name>A0A8X8K2M1_9GAMM</name>
<dbReference type="InterPro" id="IPR023829">
    <property type="entry name" value="PGA_PgaD"/>
</dbReference>
<dbReference type="Pfam" id="PF13994">
    <property type="entry name" value="PgaD"/>
    <property type="match status" value="1"/>
</dbReference>
<evidence type="ECO:0000313" key="3">
    <source>
        <dbReference type="Proteomes" id="UP000636938"/>
    </source>
</evidence>
<organism evidence="2 3">
    <name type="scientific">Stenotrophomonas lacuserhaii</name>
    <dbReference type="NCBI Taxonomy" id="2760084"/>
    <lineage>
        <taxon>Bacteria</taxon>
        <taxon>Pseudomonadati</taxon>
        <taxon>Pseudomonadota</taxon>
        <taxon>Gammaproteobacteria</taxon>
        <taxon>Lysobacterales</taxon>
        <taxon>Lysobacteraceae</taxon>
        <taxon>Stenotrophomonas</taxon>
    </lineage>
</organism>
<accession>A0A8X8K2M1</accession>
<keyword evidence="1" id="KW-1133">Transmembrane helix</keyword>
<dbReference type="GO" id="GO:0043709">
    <property type="term" value="P:cell adhesion involved in single-species biofilm formation"/>
    <property type="evidence" value="ECO:0007669"/>
    <property type="project" value="InterPro"/>
</dbReference>
<dbReference type="AlphaFoldDB" id="A0A8X8K2M1"/>
<gene>
    <name evidence="2" type="primary">pgaD</name>
    <name evidence="2" type="ORF">H9654_07840</name>
</gene>
<feature type="transmembrane region" description="Helical" evidence="1">
    <location>
        <begin position="28"/>
        <end position="54"/>
    </location>
</feature>
<dbReference type="EMBL" id="JACSQS010000006">
    <property type="protein sequence ID" value="MBD7954115.1"/>
    <property type="molecule type" value="Genomic_DNA"/>
</dbReference>
<evidence type="ECO:0000256" key="1">
    <source>
        <dbReference type="SAM" id="Phobius"/>
    </source>
</evidence>
<sequence>MNANKPSRRFDSRLIQKPRQQPRLQRTAWGFVTIAFWAFYFYLWAPVLTLMSWLVGGRLAWVQLYERKQQLDPFLVIALPVLLIGCAALLIVWAEYNRFRFSGKERRAPRIDVAHAEIARDLGATDALARQLAGAKAVTLHMDDDARPVGMTEQVLTQPAFR</sequence>
<dbReference type="NCBIfam" id="TIGR03940">
    <property type="entry name" value="PGA_PgaD"/>
    <property type="match status" value="1"/>
</dbReference>
<dbReference type="Proteomes" id="UP000636938">
    <property type="component" value="Unassembled WGS sequence"/>
</dbReference>